<dbReference type="EMBL" id="BRYA01001141">
    <property type="protein sequence ID" value="GMI39550.1"/>
    <property type="molecule type" value="Genomic_DNA"/>
</dbReference>
<comment type="caution">
    <text evidence="4">The sequence shown here is derived from an EMBL/GenBank/DDBJ whole genome shotgun (WGS) entry which is preliminary data.</text>
</comment>
<proteinExistence type="predicted"/>
<feature type="region of interest" description="Disordered" evidence="2">
    <location>
        <begin position="363"/>
        <end position="388"/>
    </location>
</feature>
<gene>
    <name evidence="4" type="ORF">TrCOL_g11538</name>
</gene>
<dbReference type="Proteomes" id="UP001165065">
    <property type="component" value="Unassembled WGS sequence"/>
</dbReference>
<dbReference type="InterPro" id="IPR003029">
    <property type="entry name" value="S1_domain"/>
</dbReference>
<evidence type="ECO:0000256" key="1">
    <source>
        <dbReference type="ARBA" id="ARBA00025453"/>
    </source>
</evidence>
<feature type="compositionally biased region" description="Basic residues" evidence="2">
    <location>
        <begin position="141"/>
        <end position="152"/>
    </location>
</feature>
<evidence type="ECO:0000259" key="3">
    <source>
        <dbReference type="PROSITE" id="PS50126"/>
    </source>
</evidence>
<organism evidence="4 5">
    <name type="scientific">Triparma columacea</name>
    <dbReference type="NCBI Taxonomy" id="722753"/>
    <lineage>
        <taxon>Eukaryota</taxon>
        <taxon>Sar</taxon>
        <taxon>Stramenopiles</taxon>
        <taxon>Ochrophyta</taxon>
        <taxon>Bolidophyceae</taxon>
        <taxon>Parmales</taxon>
        <taxon>Triparmaceae</taxon>
        <taxon>Triparma</taxon>
    </lineage>
</organism>
<feature type="compositionally biased region" description="Basic residues" evidence="2">
    <location>
        <begin position="22"/>
        <end position="35"/>
    </location>
</feature>
<keyword evidence="5" id="KW-1185">Reference proteome</keyword>
<dbReference type="PANTHER" id="PTHR10724:SF10">
    <property type="entry name" value="S1 RNA-BINDING DOMAIN-CONTAINING PROTEIN 1"/>
    <property type="match status" value="1"/>
</dbReference>
<dbReference type="GO" id="GO:0003735">
    <property type="term" value="F:structural constituent of ribosome"/>
    <property type="evidence" value="ECO:0007669"/>
    <property type="project" value="TreeGrafter"/>
</dbReference>
<name>A0A9W7L9A6_9STRA</name>
<dbReference type="Pfam" id="PF00575">
    <property type="entry name" value="S1"/>
    <property type="match status" value="1"/>
</dbReference>
<dbReference type="InterPro" id="IPR050437">
    <property type="entry name" value="Ribos_protein_bS1-like"/>
</dbReference>
<dbReference type="SMART" id="SM00316">
    <property type="entry name" value="S1"/>
    <property type="match status" value="2"/>
</dbReference>
<dbReference type="FunFam" id="2.40.50.140:FF:000051">
    <property type="entry name" value="RNA-binding transcriptional accessory protein"/>
    <property type="match status" value="1"/>
</dbReference>
<dbReference type="OrthoDB" id="412781at2759"/>
<reference evidence="5" key="1">
    <citation type="journal article" date="2023" name="Commun. Biol.">
        <title>Genome analysis of Parmales, the sister group of diatoms, reveals the evolutionary specialization of diatoms from phago-mixotrophs to photoautotrophs.</title>
        <authorList>
            <person name="Ban H."/>
            <person name="Sato S."/>
            <person name="Yoshikawa S."/>
            <person name="Yamada K."/>
            <person name="Nakamura Y."/>
            <person name="Ichinomiya M."/>
            <person name="Sato N."/>
            <person name="Blanc-Mathieu R."/>
            <person name="Endo H."/>
            <person name="Kuwata A."/>
            <person name="Ogata H."/>
        </authorList>
    </citation>
    <scope>NUCLEOTIDE SEQUENCE [LARGE SCALE GENOMIC DNA]</scope>
</reference>
<evidence type="ECO:0000313" key="4">
    <source>
        <dbReference type="EMBL" id="GMI39550.1"/>
    </source>
</evidence>
<comment type="function">
    <text evidence="1">Associates with the EF-Tu.GDP complex and induces the exchange of GDP to GTP. It remains bound to the aminoacyl-tRNA.EF-Tu.GTP complex up to the GTP hydrolysis stage on the ribosome.</text>
</comment>
<evidence type="ECO:0000313" key="5">
    <source>
        <dbReference type="Proteomes" id="UP001165065"/>
    </source>
</evidence>
<dbReference type="AlphaFoldDB" id="A0A9W7L9A6"/>
<dbReference type="PANTHER" id="PTHR10724">
    <property type="entry name" value="30S RIBOSOMAL PROTEIN S1"/>
    <property type="match status" value="1"/>
</dbReference>
<accession>A0A9W7L9A6</accession>
<feature type="domain" description="S1 motif" evidence="3">
    <location>
        <begin position="295"/>
        <end position="373"/>
    </location>
</feature>
<feature type="domain" description="S1 motif" evidence="3">
    <location>
        <begin position="192"/>
        <end position="261"/>
    </location>
</feature>
<feature type="compositionally biased region" description="Basic and acidic residues" evidence="2">
    <location>
        <begin position="166"/>
        <end position="175"/>
    </location>
</feature>
<dbReference type="InterPro" id="IPR012340">
    <property type="entry name" value="NA-bd_OB-fold"/>
</dbReference>
<feature type="region of interest" description="Disordered" evidence="2">
    <location>
        <begin position="141"/>
        <end position="181"/>
    </location>
</feature>
<evidence type="ECO:0000256" key="2">
    <source>
        <dbReference type="SAM" id="MobiDB-lite"/>
    </source>
</evidence>
<protein>
    <recommendedName>
        <fullName evidence="3">S1 motif domain-containing protein</fullName>
    </recommendedName>
</protein>
<dbReference type="PROSITE" id="PS50126">
    <property type="entry name" value="S1"/>
    <property type="match status" value="2"/>
</dbReference>
<dbReference type="GO" id="GO:0005737">
    <property type="term" value="C:cytoplasm"/>
    <property type="evidence" value="ECO:0007669"/>
    <property type="project" value="UniProtKB-ARBA"/>
</dbReference>
<sequence length="388" mass="42455">MASGYRSHEYSQVVRDLISTKSAKKKNVVKKRNKARPTSNASAKKRNKARPTSNASASHFFDEESELLEEYYENSHMSKHRHRQKEIQPPITLSRHAIVRMKERSSLPGERMHNVVKGSKVVTAYPTSRPVKYDGIANHRREAKKQSVKRVKGLGAANKGGGGSTKDAENVDHPKGANAMSEKAPISELTAGQELTGKVMKVTPWGAFVDIGYQSDGLLHISEIADDFVTKLRSILVVNQEVNVRVIAVNTKKKQVALTMRSIKAEERRGSVTGKRHAKQAAAANALADSGFDDTKMVVGEVVSTLDFGAFVRFSAVNIVEGLKGELVGLVFNSHLAKGGVKDAKSVVVVGQKVQVRVRSVDKSSGKVSLSMIPKKGEPKQRGKREKK</sequence>
<feature type="region of interest" description="Disordered" evidence="2">
    <location>
        <begin position="1"/>
        <end position="60"/>
    </location>
</feature>
<dbReference type="SUPFAM" id="SSF50249">
    <property type="entry name" value="Nucleic acid-binding proteins"/>
    <property type="match status" value="2"/>
</dbReference>
<dbReference type="GO" id="GO:0003729">
    <property type="term" value="F:mRNA binding"/>
    <property type="evidence" value="ECO:0007669"/>
    <property type="project" value="TreeGrafter"/>
</dbReference>
<dbReference type="GO" id="GO:0006412">
    <property type="term" value="P:translation"/>
    <property type="evidence" value="ECO:0007669"/>
    <property type="project" value="TreeGrafter"/>
</dbReference>
<dbReference type="Gene3D" id="2.40.50.140">
    <property type="entry name" value="Nucleic acid-binding proteins"/>
    <property type="match status" value="2"/>
</dbReference>